<name>A0ABU5TXA8_9CYAN</name>
<gene>
    <name evidence="1" type="ORF">VB854_10620</name>
</gene>
<organism evidence="1 2">
    <name type="scientific">Limnoraphis robusta CCNP1315</name>
    <dbReference type="NCBI Taxonomy" id="3110306"/>
    <lineage>
        <taxon>Bacteria</taxon>
        <taxon>Bacillati</taxon>
        <taxon>Cyanobacteriota</taxon>
        <taxon>Cyanophyceae</taxon>
        <taxon>Oscillatoriophycideae</taxon>
        <taxon>Oscillatoriales</taxon>
        <taxon>Sirenicapillariaceae</taxon>
        <taxon>Limnoraphis</taxon>
    </lineage>
</organism>
<proteinExistence type="predicted"/>
<reference evidence="1 2" key="1">
    <citation type="submission" date="2023-12" db="EMBL/GenBank/DDBJ databases">
        <title>Baltic Sea Cyanobacteria.</title>
        <authorList>
            <person name="Delbaje E."/>
            <person name="Fewer D.P."/>
            <person name="Shishido T.K."/>
        </authorList>
    </citation>
    <scope>NUCLEOTIDE SEQUENCE [LARGE SCALE GENOMIC DNA]</scope>
    <source>
        <strain evidence="1 2">CCNP 1315</strain>
    </source>
</reference>
<dbReference type="EMBL" id="JAYGHT010000029">
    <property type="protein sequence ID" value="MEA5519400.1"/>
    <property type="molecule type" value="Genomic_DNA"/>
</dbReference>
<dbReference type="RefSeq" id="WP_323272802.1">
    <property type="nucleotide sequence ID" value="NZ_JAYGHT010000029.1"/>
</dbReference>
<evidence type="ECO:0008006" key="3">
    <source>
        <dbReference type="Google" id="ProtNLM"/>
    </source>
</evidence>
<accession>A0ABU5TXA8</accession>
<evidence type="ECO:0000313" key="1">
    <source>
        <dbReference type="EMBL" id="MEA5519400.1"/>
    </source>
</evidence>
<keyword evidence="2" id="KW-1185">Reference proteome</keyword>
<protein>
    <recommendedName>
        <fullName evidence="3">YbjN domain-containing protein</fullName>
    </recommendedName>
</protein>
<sequence length="182" mass="20207">MASLAQVAGFLDNRGWRYHLDTEGDRIITGVESEQVENFTIVIQLQEDGEYLALFAPQLLYLKDHVFKGVAFQTMLAIAWEVKLLRWEYDPSDGEVRTSTGIALEDATLTEKQFNRLLSGLIQLTNNSIERLKTVLATGNDPGGKTITAQMIAALREMLSDEGLAELQAELQQLESEGNSSS</sequence>
<comment type="caution">
    <text evidence="1">The sequence shown here is derived from an EMBL/GenBank/DDBJ whole genome shotgun (WGS) entry which is preliminary data.</text>
</comment>
<dbReference type="Proteomes" id="UP001301728">
    <property type="component" value="Unassembled WGS sequence"/>
</dbReference>
<evidence type="ECO:0000313" key="2">
    <source>
        <dbReference type="Proteomes" id="UP001301728"/>
    </source>
</evidence>